<reference evidence="3 4" key="1">
    <citation type="submission" date="2018-11" db="EMBL/GenBank/DDBJ databases">
        <title>Complete genome sequencing of the Actinobacteria Serinibacter sp. K3-2.</title>
        <authorList>
            <person name="Rakitin A.L."/>
            <person name="Beletsky A.V."/>
            <person name="Mardanov A.V."/>
            <person name="Ravin N.V."/>
            <person name="Gromova A.S."/>
            <person name="Filippova S.N."/>
            <person name="Gal'Chenko V.F."/>
        </authorList>
    </citation>
    <scope>NUCLEOTIDE SEQUENCE [LARGE SCALE GENOMIC DNA]</scope>
    <source>
        <strain evidence="3 4">K3-2</strain>
    </source>
</reference>
<keyword evidence="2" id="KW-1133">Transmembrane helix</keyword>
<feature type="transmembrane region" description="Helical" evidence="2">
    <location>
        <begin position="185"/>
        <end position="205"/>
    </location>
</feature>
<feature type="transmembrane region" description="Helical" evidence="2">
    <location>
        <begin position="282"/>
        <end position="303"/>
    </location>
</feature>
<name>A0A4Z1E714_9MICO</name>
<feature type="transmembrane region" description="Helical" evidence="2">
    <location>
        <begin position="38"/>
        <end position="60"/>
    </location>
</feature>
<evidence type="ECO:0000256" key="2">
    <source>
        <dbReference type="SAM" id="Phobius"/>
    </source>
</evidence>
<protein>
    <submittedName>
        <fullName evidence="3">Uncharacterized protein</fullName>
    </submittedName>
</protein>
<dbReference type="EMBL" id="RHPJ01000002">
    <property type="protein sequence ID" value="TGO05477.1"/>
    <property type="molecule type" value="Genomic_DNA"/>
</dbReference>
<proteinExistence type="predicted"/>
<keyword evidence="2" id="KW-0472">Membrane</keyword>
<evidence type="ECO:0000313" key="3">
    <source>
        <dbReference type="EMBL" id="TGO05477.1"/>
    </source>
</evidence>
<accession>A0A4Z1E714</accession>
<dbReference type="OrthoDB" id="9803163at2"/>
<dbReference type="Proteomes" id="UP000297318">
    <property type="component" value="Unassembled WGS sequence"/>
</dbReference>
<keyword evidence="4" id="KW-1185">Reference proteome</keyword>
<organism evidence="3 4">
    <name type="scientific">Serinibacter arcticus</name>
    <dbReference type="NCBI Taxonomy" id="1655435"/>
    <lineage>
        <taxon>Bacteria</taxon>
        <taxon>Bacillati</taxon>
        <taxon>Actinomycetota</taxon>
        <taxon>Actinomycetes</taxon>
        <taxon>Micrococcales</taxon>
        <taxon>Beutenbergiaceae</taxon>
        <taxon>Serinibacter</taxon>
    </lineage>
</organism>
<feature type="region of interest" description="Disordered" evidence="1">
    <location>
        <begin position="1"/>
        <end position="24"/>
    </location>
</feature>
<feature type="transmembrane region" description="Helical" evidence="2">
    <location>
        <begin position="72"/>
        <end position="91"/>
    </location>
</feature>
<feature type="transmembrane region" description="Helical" evidence="2">
    <location>
        <begin position="103"/>
        <end position="125"/>
    </location>
</feature>
<sequence>MTDRVHAGATTQTSAPWPRRDGAEAPEPALDTYRALRVGLVAAGLLLLVAVGIEIARVGVIPGSISATFYSPVRNVLVGSLIAVGLALLAIKGRPGWENGLLDLAGMLVPLVGLVPTPVVLATVAGSDELPYRCPDVEVSCVPEQVAPDVGNNVAAYLLVGLAALLFVGLRALRARVRRRPWPAASERAVVVALALWVATGAWFALGRASFLGYAHYASAIAFFALLVAVVWINARHTSPPPRPRRMTQRGYRRCYVAVGVAMGAAVAAGAVVWLVAPEDHAFPLVFWIEVVLLLLYTVFWVLQTVEHWEDGIAPEAVRPEALPGA</sequence>
<feature type="transmembrane region" description="Helical" evidence="2">
    <location>
        <begin position="154"/>
        <end position="173"/>
    </location>
</feature>
<feature type="transmembrane region" description="Helical" evidence="2">
    <location>
        <begin position="255"/>
        <end position="276"/>
    </location>
</feature>
<dbReference type="RefSeq" id="WP_135849476.1">
    <property type="nucleotide sequence ID" value="NZ_RHPJ01000002.1"/>
</dbReference>
<comment type="caution">
    <text evidence="3">The sequence shown here is derived from an EMBL/GenBank/DDBJ whole genome shotgun (WGS) entry which is preliminary data.</text>
</comment>
<gene>
    <name evidence="3" type="ORF">SERN_1481</name>
</gene>
<keyword evidence="2" id="KW-0812">Transmembrane</keyword>
<evidence type="ECO:0000313" key="4">
    <source>
        <dbReference type="Proteomes" id="UP000297318"/>
    </source>
</evidence>
<dbReference type="AlphaFoldDB" id="A0A4Z1E714"/>
<evidence type="ECO:0000256" key="1">
    <source>
        <dbReference type="SAM" id="MobiDB-lite"/>
    </source>
</evidence>
<feature type="transmembrane region" description="Helical" evidence="2">
    <location>
        <begin position="211"/>
        <end position="234"/>
    </location>
</feature>